<dbReference type="InterPro" id="IPR058031">
    <property type="entry name" value="AAA_lid_NorR"/>
</dbReference>
<comment type="caution">
    <text evidence="7">The sequence shown here is derived from an EMBL/GenBank/DDBJ whole genome shotgun (WGS) entry which is preliminary data.</text>
</comment>
<dbReference type="Proteomes" id="UP000525298">
    <property type="component" value="Unassembled WGS sequence"/>
</dbReference>
<dbReference type="SUPFAM" id="SSF46689">
    <property type="entry name" value="Homeodomain-like"/>
    <property type="match status" value="1"/>
</dbReference>
<keyword evidence="8" id="KW-1185">Reference proteome</keyword>
<dbReference type="PROSITE" id="PS50112">
    <property type="entry name" value="PAS"/>
    <property type="match status" value="1"/>
</dbReference>
<dbReference type="Pfam" id="PF00989">
    <property type="entry name" value="PAS"/>
    <property type="match status" value="1"/>
</dbReference>
<dbReference type="CDD" id="cd00009">
    <property type="entry name" value="AAA"/>
    <property type="match status" value="1"/>
</dbReference>
<gene>
    <name evidence="7" type="ORF">HNR65_002333</name>
</gene>
<dbReference type="PROSITE" id="PS50045">
    <property type="entry name" value="SIGMA54_INTERACT_4"/>
    <property type="match status" value="1"/>
</dbReference>
<dbReference type="InterPro" id="IPR002197">
    <property type="entry name" value="HTH_Fis"/>
</dbReference>
<dbReference type="PRINTS" id="PR01590">
    <property type="entry name" value="HTHFIS"/>
</dbReference>
<dbReference type="Gene3D" id="3.40.50.300">
    <property type="entry name" value="P-loop containing nucleotide triphosphate hydrolases"/>
    <property type="match status" value="1"/>
</dbReference>
<evidence type="ECO:0000256" key="4">
    <source>
        <dbReference type="ARBA" id="ARBA00023163"/>
    </source>
</evidence>
<evidence type="ECO:0000259" key="5">
    <source>
        <dbReference type="PROSITE" id="PS50045"/>
    </source>
</evidence>
<dbReference type="GO" id="GO:0043565">
    <property type="term" value="F:sequence-specific DNA binding"/>
    <property type="evidence" value="ECO:0007669"/>
    <property type="project" value="InterPro"/>
</dbReference>
<dbReference type="InterPro" id="IPR009057">
    <property type="entry name" value="Homeodomain-like_sf"/>
</dbReference>
<dbReference type="InterPro" id="IPR013767">
    <property type="entry name" value="PAS_fold"/>
</dbReference>
<proteinExistence type="predicted"/>
<keyword evidence="1" id="KW-0547">Nucleotide-binding</keyword>
<evidence type="ECO:0000313" key="8">
    <source>
        <dbReference type="Proteomes" id="UP000525298"/>
    </source>
</evidence>
<dbReference type="Pfam" id="PF02954">
    <property type="entry name" value="HTH_8"/>
    <property type="match status" value="1"/>
</dbReference>
<dbReference type="EMBL" id="JACDUS010000006">
    <property type="protein sequence ID" value="MBA2881999.1"/>
    <property type="molecule type" value="Genomic_DNA"/>
</dbReference>
<dbReference type="Gene3D" id="1.10.10.60">
    <property type="entry name" value="Homeodomain-like"/>
    <property type="match status" value="1"/>
</dbReference>
<dbReference type="InterPro" id="IPR000014">
    <property type="entry name" value="PAS"/>
</dbReference>
<keyword evidence="3" id="KW-0805">Transcription regulation</keyword>
<dbReference type="GO" id="GO:0005524">
    <property type="term" value="F:ATP binding"/>
    <property type="evidence" value="ECO:0007669"/>
    <property type="project" value="UniProtKB-KW"/>
</dbReference>
<dbReference type="InterPro" id="IPR027417">
    <property type="entry name" value="P-loop_NTPase"/>
</dbReference>
<reference evidence="7 8" key="1">
    <citation type="submission" date="2020-07" db="EMBL/GenBank/DDBJ databases">
        <title>Genomic Encyclopedia of Type Strains, Phase IV (KMG-IV): sequencing the most valuable type-strain genomes for metagenomic binning, comparative biology and taxonomic classification.</title>
        <authorList>
            <person name="Goeker M."/>
        </authorList>
    </citation>
    <scope>NUCLEOTIDE SEQUENCE [LARGE SCALE GENOMIC DNA]</scope>
    <source>
        <strain evidence="7 8">DSM 17721</strain>
    </source>
</reference>
<dbReference type="CDD" id="cd00130">
    <property type="entry name" value="PAS"/>
    <property type="match status" value="1"/>
</dbReference>
<keyword evidence="4" id="KW-0804">Transcription</keyword>
<dbReference type="Gene3D" id="1.10.8.60">
    <property type="match status" value="1"/>
</dbReference>
<dbReference type="InterPro" id="IPR003593">
    <property type="entry name" value="AAA+_ATPase"/>
</dbReference>
<sequence length="473" mass="52509">MDDHFPHLISGLFDHPVAAEAILEEIPTALILLDARRRIRYMNRAASALTGYGPQEAKNIACHNIVRTRAYLKDSPVSKIAPDSGPVCVQSDLINREKLRIDVRITMIGLFDPAGRCLGYVDAIEDLRGTAQPQAQMHPAFGFAGMIGKSPDMEHIFRTLPLIAGNDSPVLITGETGTGKNLAAMAIHENSGRSRGPFVKINCGALPETLLESELFGHCKGAFPGATENRQGRFRLAHNGTLYLAEIGDMPLTLQARLLNLLDNNTVYPMGGSRGFQVDVRVIAGDHRNLEQMAEQGIFRKDLLFRLNMVRLHLPPLRQRGDDIGLLTDHFLQQFSTAFGKDIREPSPEALDLLKTYTYPGNVRELRNIIKYAVNICRQHQIEPRDLPAYLSSNIEPAAGRMEHDTRTRQEPPGTVSASFQPTAEGAATWAETEKQMIIEALVRTGGRRNKAAALLGWGRSTLWRKIKQYQIQ</sequence>
<name>A0A7W0CA54_9BACT</name>
<dbReference type="Pfam" id="PF25601">
    <property type="entry name" value="AAA_lid_14"/>
    <property type="match status" value="1"/>
</dbReference>
<protein>
    <submittedName>
        <fullName evidence="7">Transcriptional regulator with PAS, ATPase and Fis domain</fullName>
    </submittedName>
</protein>
<dbReference type="SUPFAM" id="SSF52540">
    <property type="entry name" value="P-loop containing nucleoside triphosphate hydrolases"/>
    <property type="match status" value="1"/>
</dbReference>
<evidence type="ECO:0000256" key="2">
    <source>
        <dbReference type="ARBA" id="ARBA00022840"/>
    </source>
</evidence>
<dbReference type="AlphaFoldDB" id="A0A7W0CA54"/>
<organism evidence="7 8">
    <name type="scientific">Desulfosalsimonas propionicica</name>
    <dbReference type="NCBI Taxonomy" id="332175"/>
    <lineage>
        <taxon>Bacteria</taxon>
        <taxon>Pseudomonadati</taxon>
        <taxon>Thermodesulfobacteriota</taxon>
        <taxon>Desulfobacteria</taxon>
        <taxon>Desulfobacterales</taxon>
        <taxon>Desulfosalsimonadaceae</taxon>
        <taxon>Desulfosalsimonas</taxon>
    </lineage>
</organism>
<evidence type="ECO:0000256" key="1">
    <source>
        <dbReference type="ARBA" id="ARBA00022741"/>
    </source>
</evidence>
<dbReference type="InterPro" id="IPR025944">
    <property type="entry name" value="Sigma_54_int_dom_CS"/>
</dbReference>
<feature type="domain" description="PAS" evidence="6">
    <location>
        <begin position="22"/>
        <end position="56"/>
    </location>
</feature>
<evidence type="ECO:0000256" key="3">
    <source>
        <dbReference type="ARBA" id="ARBA00023015"/>
    </source>
</evidence>
<feature type="domain" description="Sigma-54 factor interaction" evidence="5">
    <location>
        <begin position="146"/>
        <end position="375"/>
    </location>
</feature>
<dbReference type="FunFam" id="3.40.50.300:FF:000006">
    <property type="entry name" value="DNA-binding transcriptional regulator NtrC"/>
    <property type="match status" value="1"/>
</dbReference>
<dbReference type="SMART" id="SM00382">
    <property type="entry name" value="AAA"/>
    <property type="match status" value="1"/>
</dbReference>
<dbReference type="InterPro" id="IPR002078">
    <property type="entry name" value="Sigma_54_int"/>
</dbReference>
<dbReference type="Pfam" id="PF00158">
    <property type="entry name" value="Sigma54_activat"/>
    <property type="match status" value="1"/>
</dbReference>
<keyword evidence="2" id="KW-0067">ATP-binding</keyword>
<dbReference type="PANTHER" id="PTHR32071">
    <property type="entry name" value="TRANSCRIPTIONAL REGULATORY PROTEIN"/>
    <property type="match status" value="1"/>
</dbReference>
<evidence type="ECO:0000313" key="7">
    <source>
        <dbReference type="EMBL" id="MBA2881999.1"/>
    </source>
</evidence>
<dbReference type="PROSITE" id="PS00688">
    <property type="entry name" value="SIGMA54_INTERACT_3"/>
    <property type="match status" value="1"/>
</dbReference>
<evidence type="ECO:0000259" key="6">
    <source>
        <dbReference type="PROSITE" id="PS50112"/>
    </source>
</evidence>
<dbReference type="RefSeq" id="WP_181551650.1">
    <property type="nucleotide sequence ID" value="NZ_JACDUS010000006.1"/>
</dbReference>
<dbReference type="InterPro" id="IPR035965">
    <property type="entry name" value="PAS-like_dom_sf"/>
</dbReference>
<dbReference type="Gene3D" id="3.30.450.20">
    <property type="entry name" value="PAS domain"/>
    <property type="match status" value="1"/>
</dbReference>
<dbReference type="GO" id="GO:0006355">
    <property type="term" value="P:regulation of DNA-templated transcription"/>
    <property type="evidence" value="ECO:0007669"/>
    <property type="project" value="InterPro"/>
</dbReference>
<accession>A0A7W0CA54</accession>
<dbReference type="SUPFAM" id="SSF55785">
    <property type="entry name" value="PYP-like sensor domain (PAS domain)"/>
    <property type="match status" value="1"/>
</dbReference>